<dbReference type="RefSeq" id="WP_060528469.1">
    <property type="nucleotide sequence ID" value="NZ_KQ557132.1"/>
</dbReference>
<organism evidence="3 4">
    <name type="scientific">endosymbiont of Ridgeia piscesae</name>
    <dbReference type="NCBI Taxonomy" id="54398"/>
    <lineage>
        <taxon>Bacteria</taxon>
        <taxon>Pseudomonadati</taxon>
        <taxon>Pseudomonadota</taxon>
        <taxon>Gammaproteobacteria</taxon>
        <taxon>sulfur-oxidizing symbionts</taxon>
    </lineage>
</organism>
<dbReference type="Pfam" id="PF16694">
    <property type="entry name" value="Cytochrome_P460"/>
    <property type="match status" value="1"/>
</dbReference>
<comment type="caution">
    <text evidence="3">The sequence shown here is derived from an EMBL/GenBank/DDBJ whole genome shotgun (WGS) entry which is preliminary data.</text>
</comment>
<reference evidence="3 4" key="1">
    <citation type="submission" date="2015-11" db="EMBL/GenBank/DDBJ databases">
        <title>The genome of Candidatus Endoriftia persephone in Ridgeia piscesae and population structure of the North Eastern Pacific vestimentiferan symbionts.</title>
        <authorList>
            <person name="Perez M."/>
            <person name="Juniper K.S."/>
        </authorList>
    </citation>
    <scope>NUCLEOTIDE SEQUENCE [LARGE SCALE GENOMIC DNA]</scope>
    <source>
        <strain evidence="3">Ind11</strain>
    </source>
</reference>
<evidence type="ECO:0000313" key="4">
    <source>
        <dbReference type="Proteomes" id="UP000051634"/>
    </source>
</evidence>
<dbReference type="Proteomes" id="UP000051634">
    <property type="component" value="Unassembled WGS sequence"/>
</dbReference>
<feature type="signal peptide" evidence="1">
    <location>
        <begin position="1"/>
        <end position="22"/>
    </location>
</feature>
<protein>
    <recommendedName>
        <fullName evidence="2">Cytochrome P460 domain-containing protein</fullName>
    </recommendedName>
</protein>
<feature type="chain" id="PRO_5006667052" description="Cytochrome P460 domain-containing protein" evidence="1">
    <location>
        <begin position="23"/>
        <end position="179"/>
    </location>
</feature>
<keyword evidence="1" id="KW-0732">Signal</keyword>
<dbReference type="InterPro" id="IPR032033">
    <property type="entry name" value="Cytochrome_P460"/>
</dbReference>
<dbReference type="InterPro" id="IPR038142">
    <property type="entry name" value="Cytochrome_P460_sp"/>
</dbReference>
<name>A0A0T5YX83_9GAMM</name>
<evidence type="ECO:0000313" key="3">
    <source>
        <dbReference type="EMBL" id="KRT55208.1"/>
    </source>
</evidence>
<evidence type="ECO:0000256" key="1">
    <source>
        <dbReference type="SAM" id="SignalP"/>
    </source>
</evidence>
<dbReference type="Gene3D" id="3.50.70.20">
    <property type="entry name" value="Cytochrome P460"/>
    <property type="match status" value="1"/>
</dbReference>
<dbReference type="CDD" id="cd20716">
    <property type="entry name" value="cyt_P460_fam"/>
    <property type="match status" value="1"/>
</dbReference>
<dbReference type="AlphaFoldDB" id="A0A0T5YX83"/>
<feature type="domain" description="Cytochrome P460" evidence="2">
    <location>
        <begin position="79"/>
        <end position="172"/>
    </location>
</feature>
<dbReference type="OrthoDB" id="5801419at2"/>
<keyword evidence="4" id="KW-1185">Reference proteome</keyword>
<proteinExistence type="predicted"/>
<accession>A0A0T5YX83</accession>
<dbReference type="EMBL" id="LDXT01000082">
    <property type="protein sequence ID" value="KRT55208.1"/>
    <property type="molecule type" value="Genomic_DNA"/>
</dbReference>
<sequence length="179" mass="19015">MMNKKTVALAFSSMLFASALSAAPFGGKDDVDYAGKLWHNLSASGLVGEGAIMSTPYTGMHPHGAILDTIDATARVGSDEGVVIIKRNYGGKGVSKQAVANEPNKFLKAVTVMFKRTGYDPDNKDWFWVKYAPNGSVLKNPKGMSLAGRVAEGMPKGCIACHTGAPGGDMVFNHDRYAK</sequence>
<gene>
    <name evidence="3" type="ORF">Ga0074115_11531</name>
</gene>
<evidence type="ECO:0000259" key="2">
    <source>
        <dbReference type="Pfam" id="PF16694"/>
    </source>
</evidence>